<evidence type="ECO:0000256" key="1">
    <source>
        <dbReference type="ARBA" id="ARBA00004141"/>
    </source>
</evidence>
<dbReference type="AlphaFoldDB" id="A0A6P8XBN1"/>
<evidence type="ECO:0000313" key="9">
    <source>
        <dbReference type="RefSeq" id="XP_034109518.1"/>
    </source>
</evidence>
<feature type="transmembrane region" description="Helical" evidence="5">
    <location>
        <begin position="14"/>
        <end position="36"/>
    </location>
</feature>
<protein>
    <submittedName>
        <fullName evidence="9">DC-STAMP domain-containing protein 2-like</fullName>
    </submittedName>
</protein>
<evidence type="ECO:0000256" key="3">
    <source>
        <dbReference type="ARBA" id="ARBA00022989"/>
    </source>
</evidence>
<dbReference type="InterPro" id="IPR012858">
    <property type="entry name" value="DC_STAMP-like"/>
</dbReference>
<keyword evidence="2 5" id="KW-0812">Transmembrane</keyword>
<dbReference type="Pfam" id="PF07782">
    <property type="entry name" value="DC_STAMP"/>
    <property type="match status" value="1"/>
</dbReference>
<keyword evidence="8" id="KW-1185">Reference proteome</keyword>
<evidence type="ECO:0000256" key="5">
    <source>
        <dbReference type="SAM" id="Phobius"/>
    </source>
</evidence>
<reference evidence="9" key="1">
    <citation type="submission" date="2025-08" db="UniProtKB">
        <authorList>
            <consortium name="RefSeq"/>
        </authorList>
    </citation>
    <scope>IDENTIFICATION</scope>
    <source>
        <strain evidence="9">15112-1751.03</strain>
        <tissue evidence="9">Whole Adult</tissue>
    </source>
</reference>
<gene>
    <name evidence="9" type="primary">LOC117571471</name>
</gene>
<dbReference type="OrthoDB" id="6598372at2759"/>
<evidence type="ECO:0000256" key="2">
    <source>
        <dbReference type="ARBA" id="ARBA00022692"/>
    </source>
</evidence>
<evidence type="ECO:0000259" key="6">
    <source>
        <dbReference type="Pfam" id="PF07782"/>
    </source>
</evidence>
<accession>A0A6P8XBN1</accession>
<proteinExistence type="predicted"/>
<evidence type="ECO:0000259" key="7">
    <source>
        <dbReference type="Pfam" id="PF26037"/>
    </source>
</evidence>
<evidence type="ECO:0000256" key="4">
    <source>
        <dbReference type="ARBA" id="ARBA00023136"/>
    </source>
</evidence>
<dbReference type="GeneID" id="117571471"/>
<dbReference type="Proteomes" id="UP000515160">
    <property type="component" value="Chromosome 3"/>
</dbReference>
<feature type="transmembrane region" description="Helical" evidence="5">
    <location>
        <begin position="400"/>
        <end position="424"/>
    </location>
</feature>
<sequence length="666" mass="76776">MSNISAAFAWPLKLMIPLIVAGYLTSISLILLCYDWQPVEKLKELSQNWLLMACLGIVCIILIYSRPMRCIFVLALPSLSSSRGRALLITLAFFVAALGPSANIMANLRIMLQSLDCGQQLLRQAIGQLLDVLLEPIKTVQSAVGLMLDEVRRVLRQVMDLLLSIQSYLLFFIDTFKSCSSWLKSVAELCNSQRGSPGTRCQRAAERVVIKCRENFVYVRSLCYATRLYMAVCLPVMLFDVFCVDFWSKSWNFMDSIMERYYEFVAQLEQMFDASISFKHNFNFHTNASKNLSDVSEQILQDITQSLRPFRVLQSCLDLLCWVLLLLVFVNAAFFYLQYMQSRSYQNVYLTSDFYAIEQQFRLQGRRRVLPLKCLERCKYLKLSSPRLTSCECLLLAEHAFLLLISCVQLFAICVVDYSLFWLLASISYYGRQQAELELPAYIELEIKQGGFMGDIMRGIANAFRPLTQQRSLNTQTCLPLPLRPNYRKYLEIFQLCLLAWLILLTEPFVLRLRHVIMQHFHPERAKIRAIYLHQKILKERANFFKMPRRQARAAFSYHTLSYRSSCFNWLHAKLCCCCHFLWPRCDVCVLCGKLLSSSPRINCDSPGCQGIFCQLCFSASNNRCNLCQRSLDCDDCSVISEIQDSSDDPDVVSYGQQQTKLYCGK</sequence>
<feature type="transmembrane region" description="Helical" evidence="5">
    <location>
        <begin position="48"/>
        <end position="66"/>
    </location>
</feature>
<dbReference type="RefSeq" id="XP_034109518.1">
    <property type="nucleotide sequence ID" value="XM_034253627.2"/>
</dbReference>
<evidence type="ECO:0000313" key="8">
    <source>
        <dbReference type="Proteomes" id="UP000515160"/>
    </source>
</evidence>
<feature type="domain" description="E3 ubiquitin-protein ligase DCST1-like C-terminal" evidence="7">
    <location>
        <begin position="588"/>
        <end position="630"/>
    </location>
</feature>
<organism evidence="8 9">
    <name type="scientific">Drosophila albomicans</name>
    <name type="common">Fruit fly</name>
    <dbReference type="NCBI Taxonomy" id="7291"/>
    <lineage>
        <taxon>Eukaryota</taxon>
        <taxon>Metazoa</taxon>
        <taxon>Ecdysozoa</taxon>
        <taxon>Arthropoda</taxon>
        <taxon>Hexapoda</taxon>
        <taxon>Insecta</taxon>
        <taxon>Pterygota</taxon>
        <taxon>Neoptera</taxon>
        <taxon>Endopterygota</taxon>
        <taxon>Diptera</taxon>
        <taxon>Brachycera</taxon>
        <taxon>Muscomorpha</taxon>
        <taxon>Ephydroidea</taxon>
        <taxon>Drosophilidae</taxon>
        <taxon>Drosophila</taxon>
    </lineage>
</organism>
<feature type="domain" description="Dendritic cell-specific transmembrane protein-like" evidence="6">
    <location>
        <begin position="345"/>
        <end position="534"/>
    </location>
</feature>
<keyword evidence="3 5" id="KW-1133">Transmembrane helix</keyword>
<dbReference type="PANTHER" id="PTHR21041">
    <property type="entry name" value="DENDRITIC CELL-SPECIFIC TRANSMEMBRANE PROTEIN"/>
    <property type="match status" value="1"/>
</dbReference>
<comment type="subcellular location">
    <subcellularLocation>
        <location evidence="1">Membrane</location>
        <topology evidence="1">Multi-pass membrane protein</topology>
    </subcellularLocation>
</comment>
<feature type="transmembrane region" description="Helical" evidence="5">
    <location>
        <begin position="228"/>
        <end position="248"/>
    </location>
</feature>
<dbReference type="InterPro" id="IPR051856">
    <property type="entry name" value="CSR-E3_Ligase_Protein"/>
</dbReference>
<name>A0A6P8XBN1_DROAB</name>
<feature type="transmembrane region" description="Helical" evidence="5">
    <location>
        <begin position="316"/>
        <end position="337"/>
    </location>
</feature>
<dbReference type="InterPro" id="IPR058842">
    <property type="entry name" value="DCST1_C"/>
</dbReference>
<feature type="transmembrane region" description="Helical" evidence="5">
    <location>
        <begin position="493"/>
        <end position="511"/>
    </location>
</feature>
<dbReference type="Pfam" id="PF26037">
    <property type="entry name" value="zf-RING_DCST1_C"/>
    <property type="match status" value="1"/>
</dbReference>
<dbReference type="Pfam" id="PF26039">
    <property type="entry name" value="Dcst2"/>
    <property type="match status" value="1"/>
</dbReference>
<dbReference type="PANTHER" id="PTHR21041:SF9">
    <property type="entry name" value="DENDRITIC CELL-SPECIFIC TRANSMEMBRANE PROTEIN-LIKE DOMAIN-CONTAINING PROTEIN"/>
    <property type="match status" value="1"/>
</dbReference>
<keyword evidence="4 5" id="KW-0472">Membrane</keyword>
<dbReference type="GO" id="GO:0016020">
    <property type="term" value="C:membrane"/>
    <property type="evidence" value="ECO:0007669"/>
    <property type="project" value="UniProtKB-SubCell"/>
</dbReference>
<feature type="transmembrane region" description="Helical" evidence="5">
    <location>
        <begin position="86"/>
        <end position="106"/>
    </location>
</feature>